<evidence type="ECO:0000313" key="10">
    <source>
        <dbReference type="EMBL" id="MBR8537986.1"/>
    </source>
</evidence>
<sequence>MIQFLIKGILRDKSRSLLPIIVVSLGVFLTVFMSGWMKGVFGDMIDMNANYTMGHVKVMTRAYADNEAQIPNDLALLDVSELISRLEADYSNMEWVRRIQFGGLLDVPDANGETRAQGPAAGRAIDLLTPGSKEAERLNIPKSIVEGRLPEQQGEVLISNEFAERFAVNIGDDISVMGSTMYGSMVVPTFKVCGTINFGMAMLDRGAIIMDITDAEQAFDMIDAAGEVLGYFKSNIYDDELALAVRDSFNLKYSDESDEFAPVMVRLRDEPSLKQYLNMADNMSAMMVMIFVIAMSIVLWNTGLLGGLRRYTEYGVRLALGEEKGHIFRTIIYEAIIIGSIGSVVGSALGIATSYYLQENGIDFSSMMENVTMMMPTVYRAKVSPELFYIGFIPGLLAMTMGNALAGYAIYKRKTAQLFKELEV</sequence>
<evidence type="ECO:0000256" key="3">
    <source>
        <dbReference type="ARBA" id="ARBA00022475"/>
    </source>
</evidence>
<comment type="similarity">
    <text evidence="2">Belongs to the ABC-4 integral membrane protein family. LolC/E subfamily.</text>
</comment>
<feature type="transmembrane region" description="Helical" evidence="7">
    <location>
        <begin position="285"/>
        <end position="308"/>
    </location>
</feature>
<dbReference type="GO" id="GO:0044874">
    <property type="term" value="P:lipoprotein localization to outer membrane"/>
    <property type="evidence" value="ECO:0007669"/>
    <property type="project" value="TreeGrafter"/>
</dbReference>
<dbReference type="PANTHER" id="PTHR30489:SF0">
    <property type="entry name" value="LIPOPROTEIN-RELEASING SYSTEM TRANSMEMBRANE PROTEIN LOLE"/>
    <property type="match status" value="1"/>
</dbReference>
<dbReference type="EMBL" id="JAGTAR010000045">
    <property type="protein sequence ID" value="MBR8537986.1"/>
    <property type="molecule type" value="Genomic_DNA"/>
</dbReference>
<dbReference type="AlphaFoldDB" id="A0A941F6V1"/>
<accession>A0A941F6V1</accession>
<dbReference type="Pfam" id="PF02687">
    <property type="entry name" value="FtsX"/>
    <property type="match status" value="1"/>
</dbReference>
<feature type="domain" description="MacB-like periplasmic core" evidence="9">
    <location>
        <begin position="16"/>
        <end position="219"/>
    </location>
</feature>
<feature type="domain" description="ABC3 transporter permease C-terminal" evidence="8">
    <location>
        <begin position="286"/>
        <end position="413"/>
    </location>
</feature>
<organism evidence="10 11">
    <name type="scientific">Carboxylicivirga sediminis</name>
    <dbReference type="NCBI Taxonomy" id="2006564"/>
    <lineage>
        <taxon>Bacteria</taxon>
        <taxon>Pseudomonadati</taxon>
        <taxon>Bacteroidota</taxon>
        <taxon>Bacteroidia</taxon>
        <taxon>Marinilabiliales</taxon>
        <taxon>Marinilabiliaceae</taxon>
        <taxon>Carboxylicivirga</taxon>
    </lineage>
</organism>
<dbReference type="RefSeq" id="WP_212193010.1">
    <property type="nucleotide sequence ID" value="NZ_JAGTAR010000045.1"/>
</dbReference>
<evidence type="ECO:0000313" key="11">
    <source>
        <dbReference type="Proteomes" id="UP000679220"/>
    </source>
</evidence>
<evidence type="ECO:0000256" key="4">
    <source>
        <dbReference type="ARBA" id="ARBA00022692"/>
    </source>
</evidence>
<dbReference type="InterPro" id="IPR025857">
    <property type="entry name" value="MacB_PCD"/>
</dbReference>
<reference evidence="10" key="1">
    <citation type="journal article" date="2018" name="Int. J. Syst. Evol. Microbiol.">
        <title>Carboxylicivirga sediminis sp. nov., isolated from coastal sediment.</title>
        <authorList>
            <person name="Wang F.Q."/>
            <person name="Ren L.H."/>
            <person name="Zou R.J."/>
            <person name="Sun Y.Z."/>
            <person name="Liu X.J."/>
            <person name="Jiang F."/>
            <person name="Liu L.J."/>
        </authorList>
    </citation>
    <scope>NUCLEOTIDE SEQUENCE</scope>
    <source>
        <strain evidence="10">JR1</strain>
    </source>
</reference>
<evidence type="ECO:0000256" key="5">
    <source>
        <dbReference type="ARBA" id="ARBA00022989"/>
    </source>
</evidence>
<feature type="transmembrane region" description="Helical" evidence="7">
    <location>
        <begin position="387"/>
        <end position="411"/>
    </location>
</feature>
<keyword evidence="6 7" id="KW-0472">Membrane</keyword>
<evidence type="ECO:0000259" key="8">
    <source>
        <dbReference type="Pfam" id="PF02687"/>
    </source>
</evidence>
<dbReference type="GO" id="GO:0098797">
    <property type="term" value="C:plasma membrane protein complex"/>
    <property type="evidence" value="ECO:0007669"/>
    <property type="project" value="TreeGrafter"/>
</dbReference>
<feature type="transmembrane region" description="Helical" evidence="7">
    <location>
        <begin position="331"/>
        <end position="357"/>
    </location>
</feature>
<name>A0A941F6V1_9BACT</name>
<proteinExistence type="inferred from homology"/>
<protein>
    <submittedName>
        <fullName evidence="10">FtsX-like permease family protein</fullName>
    </submittedName>
</protein>
<keyword evidence="3" id="KW-1003">Cell membrane</keyword>
<keyword evidence="5 7" id="KW-1133">Transmembrane helix</keyword>
<evidence type="ECO:0000256" key="6">
    <source>
        <dbReference type="ARBA" id="ARBA00023136"/>
    </source>
</evidence>
<evidence type="ECO:0000259" key="9">
    <source>
        <dbReference type="Pfam" id="PF12704"/>
    </source>
</evidence>
<keyword evidence="11" id="KW-1185">Reference proteome</keyword>
<comment type="subcellular location">
    <subcellularLocation>
        <location evidence="1">Cell membrane</location>
        <topology evidence="1">Multi-pass membrane protein</topology>
    </subcellularLocation>
</comment>
<feature type="transmembrane region" description="Helical" evidence="7">
    <location>
        <begin position="16"/>
        <end position="37"/>
    </location>
</feature>
<gene>
    <name evidence="10" type="ORF">KDU71_20625</name>
</gene>
<dbReference type="Proteomes" id="UP000679220">
    <property type="component" value="Unassembled WGS sequence"/>
</dbReference>
<comment type="caution">
    <text evidence="10">The sequence shown here is derived from an EMBL/GenBank/DDBJ whole genome shotgun (WGS) entry which is preliminary data.</text>
</comment>
<reference evidence="10" key="2">
    <citation type="submission" date="2021-04" db="EMBL/GenBank/DDBJ databases">
        <authorList>
            <person name="Zhang T."/>
            <person name="Zhang Y."/>
            <person name="Lu D."/>
            <person name="Zuo D."/>
            <person name="Du Z."/>
        </authorList>
    </citation>
    <scope>NUCLEOTIDE SEQUENCE</scope>
    <source>
        <strain evidence="10">JR1</strain>
    </source>
</reference>
<dbReference type="InterPro" id="IPR051447">
    <property type="entry name" value="Lipoprotein-release_system"/>
</dbReference>
<evidence type="ECO:0000256" key="7">
    <source>
        <dbReference type="SAM" id="Phobius"/>
    </source>
</evidence>
<dbReference type="PANTHER" id="PTHR30489">
    <property type="entry name" value="LIPOPROTEIN-RELEASING SYSTEM TRANSMEMBRANE PROTEIN LOLE"/>
    <property type="match status" value="1"/>
</dbReference>
<keyword evidence="4 7" id="KW-0812">Transmembrane</keyword>
<dbReference type="InterPro" id="IPR003838">
    <property type="entry name" value="ABC3_permease_C"/>
</dbReference>
<evidence type="ECO:0000256" key="2">
    <source>
        <dbReference type="ARBA" id="ARBA00005236"/>
    </source>
</evidence>
<evidence type="ECO:0000256" key="1">
    <source>
        <dbReference type="ARBA" id="ARBA00004651"/>
    </source>
</evidence>
<dbReference type="Pfam" id="PF12704">
    <property type="entry name" value="MacB_PCD"/>
    <property type="match status" value="1"/>
</dbReference>